<evidence type="ECO:0000313" key="1">
    <source>
        <dbReference type="EMBL" id="MDZ5758401.1"/>
    </source>
</evidence>
<reference evidence="1" key="1">
    <citation type="submission" date="2023-08" db="EMBL/GenBank/DDBJ databases">
        <title>Genomic characterization of piscicolin 126 produced by Carnobacterium maltaromaticum CM22 strain isolated from salmon (Salmo salar).</title>
        <authorList>
            <person name="Gonzalez-Gragera E."/>
            <person name="Garcia-Lopez J.D."/>
            <person name="Teso-Perez C."/>
            <person name="Gimenez-Hernandez I."/>
            <person name="Peralta-Sanchez J.M."/>
            <person name="Valdivia E."/>
            <person name="Montalban-Lopez M."/>
            <person name="Martin-Platero A.M."/>
            <person name="Banos A."/>
            <person name="Martinez-Bueno M."/>
        </authorList>
    </citation>
    <scope>NUCLEOTIDE SEQUENCE</scope>
    <source>
        <strain evidence="1">CM22</strain>
    </source>
</reference>
<name>A0AAW9K0L0_CARML</name>
<evidence type="ECO:0000313" key="2">
    <source>
        <dbReference type="Proteomes" id="UP001290462"/>
    </source>
</evidence>
<protein>
    <submittedName>
        <fullName evidence="1">DUF4318 domain-containing protein</fullName>
    </submittedName>
</protein>
<organism evidence="1 2">
    <name type="scientific">Carnobacterium maltaromaticum</name>
    <name type="common">Carnobacterium piscicola</name>
    <dbReference type="NCBI Taxonomy" id="2751"/>
    <lineage>
        <taxon>Bacteria</taxon>
        <taxon>Bacillati</taxon>
        <taxon>Bacillota</taxon>
        <taxon>Bacilli</taxon>
        <taxon>Lactobacillales</taxon>
        <taxon>Carnobacteriaceae</taxon>
        <taxon>Carnobacterium</taxon>
    </lineage>
</organism>
<accession>A0AAW9K0L0</accession>
<comment type="caution">
    <text evidence="1">The sequence shown here is derived from an EMBL/GenBank/DDBJ whole genome shotgun (WGS) entry which is preliminary data.</text>
</comment>
<dbReference type="InterPro" id="IPR025467">
    <property type="entry name" value="DUF4318"/>
</dbReference>
<dbReference type="EMBL" id="JAVBVO010000003">
    <property type="protein sequence ID" value="MDZ5758401.1"/>
    <property type="molecule type" value="Genomic_DNA"/>
</dbReference>
<dbReference type="Pfam" id="PF14201">
    <property type="entry name" value="DUF4318"/>
    <property type="match status" value="1"/>
</dbReference>
<dbReference type="RefSeq" id="WP_010050828.1">
    <property type="nucleotide sequence ID" value="NZ_BJOJ01000014.1"/>
</dbReference>
<dbReference type="GeneID" id="83605556"/>
<dbReference type="AlphaFoldDB" id="A0AAW9K0L0"/>
<sequence>MNNFFKRGFLVEATGEVYPSSDQSVCQSIEEFISPSQKLEFLSQKKPVTFYLDGILYQAEVNEAQSRGGYFINCTEVKETK</sequence>
<dbReference type="Proteomes" id="UP001290462">
    <property type="component" value="Unassembled WGS sequence"/>
</dbReference>
<proteinExistence type="predicted"/>
<gene>
    <name evidence="1" type="ORF">RAK27_06965</name>
</gene>